<name>A0A413RJC6_9CELL</name>
<organism evidence="1 2">
    <name type="scientific">Cellulomonas rhizosphaerae</name>
    <dbReference type="NCBI Taxonomy" id="2293719"/>
    <lineage>
        <taxon>Bacteria</taxon>
        <taxon>Bacillati</taxon>
        <taxon>Actinomycetota</taxon>
        <taxon>Actinomycetes</taxon>
        <taxon>Micrococcales</taxon>
        <taxon>Cellulomonadaceae</taxon>
        <taxon>Cellulomonas</taxon>
    </lineage>
</organism>
<dbReference type="OrthoDB" id="9795634at2"/>
<proteinExistence type="predicted"/>
<gene>
    <name evidence="1" type="ORF">D1825_13175</name>
</gene>
<evidence type="ECO:0000313" key="2">
    <source>
        <dbReference type="Proteomes" id="UP000283374"/>
    </source>
</evidence>
<protein>
    <submittedName>
        <fullName evidence="1">Uncharacterized protein</fullName>
    </submittedName>
</protein>
<dbReference type="RefSeq" id="WP_118767873.1">
    <property type="nucleotide sequence ID" value="NZ_QWKP01000211.1"/>
</dbReference>
<dbReference type="AlphaFoldDB" id="A0A413RJC6"/>
<sequence length="65" mass="7193">MDEYEVMERLGVAVVEVDELCREGSYVPGLNLAVVRRGLTPERREAIGVWLLARVLLGPADPARS</sequence>
<keyword evidence="2" id="KW-1185">Reference proteome</keyword>
<evidence type="ECO:0000313" key="1">
    <source>
        <dbReference type="EMBL" id="RHA38680.1"/>
    </source>
</evidence>
<reference evidence="1 2" key="1">
    <citation type="submission" date="2018-08" db="EMBL/GenBank/DDBJ databases">
        <title>Cellulomonas rhizosphaerae sp. nov., a novel actinomycete isolated from soil.</title>
        <authorList>
            <person name="Tian Y."/>
        </authorList>
    </citation>
    <scope>NUCLEOTIDE SEQUENCE [LARGE SCALE GENOMIC DNA]</scope>
    <source>
        <strain evidence="1 2">NEAU-TCZ24</strain>
    </source>
</reference>
<dbReference type="EMBL" id="QWKP01000211">
    <property type="protein sequence ID" value="RHA38680.1"/>
    <property type="molecule type" value="Genomic_DNA"/>
</dbReference>
<accession>A0A413RJC6</accession>
<comment type="caution">
    <text evidence="1">The sequence shown here is derived from an EMBL/GenBank/DDBJ whole genome shotgun (WGS) entry which is preliminary data.</text>
</comment>
<dbReference type="Proteomes" id="UP000283374">
    <property type="component" value="Unassembled WGS sequence"/>
</dbReference>